<evidence type="ECO:0000313" key="2">
    <source>
        <dbReference type="Proteomes" id="UP001530400"/>
    </source>
</evidence>
<dbReference type="AlphaFoldDB" id="A0ABD3NLA3"/>
<organism evidence="1 2">
    <name type="scientific">Cyclotella atomus</name>
    <dbReference type="NCBI Taxonomy" id="382360"/>
    <lineage>
        <taxon>Eukaryota</taxon>
        <taxon>Sar</taxon>
        <taxon>Stramenopiles</taxon>
        <taxon>Ochrophyta</taxon>
        <taxon>Bacillariophyta</taxon>
        <taxon>Coscinodiscophyceae</taxon>
        <taxon>Thalassiosirophycidae</taxon>
        <taxon>Stephanodiscales</taxon>
        <taxon>Stephanodiscaceae</taxon>
        <taxon>Cyclotella</taxon>
    </lineage>
</organism>
<gene>
    <name evidence="1" type="ORF">ACHAWO_001305</name>
</gene>
<proteinExistence type="predicted"/>
<evidence type="ECO:0000313" key="1">
    <source>
        <dbReference type="EMBL" id="KAL3775311.1"/>
    </source>
</evidence>
<accession>A0ABD3NLA3</accession>
<reference evidence="1 2" key="1">
    <citation type="submission" date="2024-10" db="EMBL/GenBank/DDBJ databases">
        <title>Updated reference genomes for cyclostephanoid diatoms.</title>
        <authorList>
            <person name="Roberts W.R."/>
            <person name="Alverson A.J."/>
        </authorList>
    </citation>
    <scope>NUCLEOTIDE SEQUENCE [LARGE SCALE GENOMIC DNA]</scope>
    <source>
        <strain evidence="1 2">AJA010-31</strain>
    </source>
</reference>
<keyword evidence="2" id="KW-1185">Reference proteome</keyword>
<comment type="caution">
    <text evidence="1">The sequence shown here is derived from an EMBL/GenBank/DDBJ whole genome shotgun (WGS) entry which is preliminary data.</text>
</comment>
<sequence>MHPTKNIGQTRTCYQDWKVPIGDLSVELYDSIKDCCAYGVPWLSATVCFAASGIDVTWLGSNLFYVQNQKCVQDCVGAAPCGVWQRNGTSNMTRNLSAVPVSHGLLKESVF</sequence>
<dbReference type="EMBL" id="JALLPJ020001159">
    <property type="protein sequence ID" value="KAL3775311.1"/>
    <property type="molecule type" value="Genomic_DNA"/>
</dbReference>
<dbReference type="Proteomes" id="UP001530400">
    <property type="component" value="Unassembled WGS sequence"/>
</dbReference>
<protein>
    <submittedName>
        <fullName evidence="1">Uncharacterized protein</fullName>
    </submittedName>
</protein>
<name>A0ABD3NLA3_9STRA</name>